<evidence type="ECO:0000256" key="2">
    <source>
        <dbReference type="ARBA" id="ARBA00011359"/>
    </source>
</evidence>
<name>A0A1U9K0A5_9BURK</name>
<evidence type="ECO:0000256" key="9">
    <source>
        <dbReference type="RuleBase" id="RU003942"/>
    </source>
</evidence>
<reference evidence="11 12" key="1">
    <citation type="submission" date="2017-01" db="EMBL/GenBank/DDBJ databases">
        <title>Complete Genome Sequence of Paenalcaligenes hominis, Isolated from a paraplegic Patient with neurogenic bladder.</title>
        <authorList>
            <person name="Mukhopadhyay R."/>
            <person name="Joaquin J."/>
            <person name="Hogue R."/>
            <person name="Kilaru A."/>
            <person name="Jospin G."/>
            <person name="Mars K."/>
            <person name="Eisen J.A."/>
            <person name="Chaturvedi V."/>
        </authorList>
    </citation>
    <scope>NUCLEOTIDE SEQUENCE [LARGE SCALE GENOMIC DNA]</scope>
    <source>
        <strain evidence="11 12">15S00501</strain>
    </source>
</reference>
<keyword evidence="6 9" id="KW-0812">Transmembrane</keyword>
<proteinExistence type="inferred from homology"/>
<evidence type="ECO:0000256" key="4">
    <source>
        <dbReference type="ARBA" id="ARBA00022475"/>
    </source>
</evidence>
<dbReference type="Proteomes" id="UP000189369">
    <property type="component" value="Chromosome"/>
</dbReference>
<evidence type="ECO:0000313" key="12">
    <source>
        <dbReference type="Proteomes" id="UP000189369"/>
    </source>
</evidence>
<feature type="transmembrane region" description="Helical" evidence="10">
    <location>
        <begin position="33"/>
        <end position="52"/>
    </location>
</feature>
<evidence type="ECO:0000256" key="7">
    <source>
        <dbReference type="ARBA" id="ARBA00022989"/>
    </source>
</evidence>
<keyword evidence="4" id="KW-1003">Cell membrane</keyword>
<gene>
    <name evidence="11" type="ORF">PAEH1_07575</name>
</gene>
<organism evidence="11 12">
    <name type="scientific">Paenalcaligenes hominis</name>
    <dbReference type="NCBI Taxonomy" id="643674"/>
    <lineage>
        <taxon>Bacteria</taxon>
        <taxon>Pseudomonadati</taxon>
        <taxon>Pseudomonadota</taxon>
        <taxon>Betaproteobacteria</taxon>
        <taxon>Burkholderiales</taxon>
        <taxon>Alcaligenaceae</taxon>
        <taxon>Paenalcaligenes</taxon>
    </lineage>
</organism>
<evidence type="ECO:0000256" key="6">
    <source>
        <dbReference type="ARBA" id="ARBA00022692"/>
    </source>
</evidence>
<feature type="transmembrane region" description="Helical" evidence="10">
    <location>
        <begin position="58"/>
        <end position="80"/>
    </location>
</feature>
<sequence>MSLYVAYLLGSVVLDILANMALSVSDGFKKKRWGVMAVLLIMAAFAFLALAVQGMPLIVAYTVWGVLSIAGTAVATWFFLGQPMNRTIVLGLAILILAVVLMQA</sequence>
<feature type="transmembrane region" description="Helical" evidence="10">
    <location>
        <begin position="87"/>
        <end position="103"/>
    </location>
</feature>
<dbReference type="GO" id="GO:0015297">
    <property type="term" value="F:antiporter activity"/>
    <property type="evidence" value="ECO:0007669"/>
    <property type="project" value="TreeGrafter"/>
</dbReference>
<dbReference type="SUPFAM" id="SSF103481">
    <property type="entry name" value="Multidrug resistance efflux transporter EmrE"/>
    <property type="match status" value="1"/>
</dbReference>
<dbReference type="KEGG" id="phn:PAEH1_07575"/>
<dbReference type="Gene3D" id="1.10.3730.20">
    <property type="match status" value="1"/>
</dbReference>
<evidence type="ECO:0000256" key="8">
    <source>
        <dbReference type="ARBA" id="ARBA00023136"/>
    </source>
</evidence>
<evidence type="ECO:0000256" key="5">
    <source>
        <dbReference type="ARBA" id="ARBA00022519"/>
    </source>
</evidence>
<dbReference type="GO" id="GO:0005886">
    <property type="term" value="C:plasma membrane"/>
    <property type="evidence" value="ECO:0007669"/>
    <property type="project" value="UniProtKB-SubCell"/>
</dbReference>
<dbReference type="InterPro" id="IPR000390">
    <property type="entry name" value="Small_drug/metabolite_transptr"/>
</dbReference>
<dbReference type="OrthoDB" id="71834at2"/>
<keyword evidence="7 10" id="KW-1133">Transmembrane helix</keyword>
<keyword evidence="5" id="KW-0997">Cell inner membrane</keyword>
<comment type="subcellular location">
    <subcellularLocation>
        <location evidence="1">Cell inner membrane</location>
        <topology evidence="1">Multi-pass membrane protein</topology>
    </subcellularLocation>
    <subcellularLocation>
        <location evidence="9">Cell membrane</location>
        <topology evidence="9">Multi-pass membrane protein</topology>
    </subcellularLocation>
</comment>
<comment type="subunit">
    <text evidence="2">Forms a complex with MdtJ.</text>
</comment>
<dbReference type="GO" id="GO:1903711">
    <property type="term" value="P:spermidine transmembrane transport"/>
    <property type="evidence" value="ECO:0007669"/>
    <property type="project" value="TreeGrafter"/>
</dbReference>
<dbReference type="GO" id="GO:0015199">
    <property type="term" value="F:amino-acid betaine transmembrane transporter activity"/>
    <property type="evidence" value="ECO:0007669"/>
    <property type="project" value="TreeGrafter"/>
</dbReference>
<dbReference type="Pfam" id="PF00893">
    <property type="entry name" value="Multi_Drug_Res"/>
    <property type="match status" value="1"/>
</dbReference>
<dbReference type="InterPro" id="IPR037185">
    <property type="entry name" value="EmrE-like"/>
</dbReference>
<dbReference type="GO" id="GO:0031460">
    <property type="term" value="P:glycine betaine transport"/>
    <property type="evidence" value="ECO:0007669"/>
    <property type="project" value="TreeGrafter"/>
</dbReference>
<comment type="similarity">
    <text evidence="9">Belongs to the drug/metabolite transporter (DMT) superfamily. Small multidrug resistance (SMR) (TC 2.A.7.1) family.</text>
</comment>
<dbReference type="EMBL" id="CP019697">
    <property type="protein sequence ID" value="AQS51448.1"/>
    <property type="molecule type" value="Genomic_DNA"/>
</dbReference>
<dbReference type="AlphaFoldDB" id="A0A1U9K0A5"/>
<protein>
    <recommendedName>
        <fullName evidence="3">Spermidine export protein MdtI</fullName>
    </recommendedName>
</protein>
<dbReference type="GO" id="GO:0015220">
    <property type="term" value="F:choline transmembrane transporter activity"/>
    <property type="evidence" value="ECO:0007669"/>
    <property type="project" value="TreeGrafter"/>
</dbReference>
<dbReference type="STRING" id="643674.PAEH1_07575"/>
<dbReference type="InterPro" id="IPR045324">
    <property type="entry name" value="Small_multidrug_res"/>
</dbReference>
<dbReference type="PANTHER" id="PTHR30561">
    <property type="entry name" value="SMR FAMILY PROTON-DEPENDENT DRUG EFFLUX TRANSPORTER SUGE"/>
    <property type="match status" value="1"/>
</dbReference>
<evidence type="ECO:0000256" key="3">
    <source>
        <dbReference type="ARBA" id="ARBA00021114"/>
    </source>
</evidence>
<dbReference type="PANTHER" id="PTHR30561:SF6">
    <property type="entry name" value="SPERMIDINE EXPORT PROTEIN MDTI"/>
    <property type="match status" value="1"/>
</dbReference>
<evidence type="ECO:0000313" key="11">
    <source>
        <dbReference type="EMBL" id="AQS51448.1"/>
    </source>
</evidence>
<evidence type="ECO:0000256" key="1">
    <source>
        <dbReference type="ARBA" id="ARBA00004429"/>
    </source>
</evidence>
<accession>A0A1U9K0A5</accession>
<evidence type="ECO:0000256" key="10">
    <source>
        <dbReference type="SAM" id="Phobius"/>
    </source>
</evidence>
<keyword evidence="8 10" id="KW-0472">Membrane</keyword>
<feature type="transmembrane region" description="Helical" evidence="10">
    <location>
        <begin position="6"/>
        <end position="24"/>
    </location>
</feature>